<sequence length="204" mass="23312">MVIVTTTGYIVSVFGPYLSDNKNNDAAIAKDILLKNKEDILHWADEKDIMVVDRGFRDSVGVMQSLGFDVAMPEFLDGRRRFDTTDANRSRFVTKIRWVVECVNGKLKHFNLLNKTLQNSTISQVRDYLRIVCALINAYGSPMVTPSPYTDKIAKFMLTSLKQENRIRLRVDNNQYNWKDINASNLVSFPVLTLDEIRSLTLGE</sequence>
<organism evidence="4 6">
    <name type="scientific">Didymodactylos carnosus</name>
    <dbReference type="NCBI Taxonomy" id="1234261"/>
    <lineage>
        <taxon>Eukaryota</taxon>
        <taxon>Metazoa</taxon>
        <taxon>Spiralia</taxon>
        <taxon>Gnathifera</taxon>
        <taxon>Rotifera</taxon>
        <taxon>Eurotatoria</taxon>
        <taxon>Bdelloidea</taxon>
        <taxon>Philodinida</taxon>
        <taxon>Philodinidae</taxon>
        <taxon>Didymodactylos</taxon>
    </lineage>
</organism>
<dbReference type="AlphaFoldDB" id="A0A815ZQ20"/>
<dbReference type="OrthoDB" id="10049726at2759"/>
<keyword evidence="2" id="KW-0479">Metal-binding</keyword>
<evidence type="ECO:0000256" key="2">
    <source>
        <dbReference type="ARBA" id="ARBA00022723"/>
    </source>
</evidence>
<comment type="cofactor">
    <cofactor evidence="1">
        <name>a divalent metal cation</name>
        <dbReference type="ChEBI" id="CHEBI:60240"/>
    </cofactor>
</comment>
<protein>
    <recommendedName>
        <fullName evidence="3">DDE Tnp4 domain-containing protein</fullName>
    </recommendedName>
</protein>
<dbReference type="Pfam" id="PF13359">
    <property type="entry name" value="DDE_Tnp_4"/>
    <property type="match status" value="1"/>
</dbReference>
<name>A0A815ZQ20_9BILA</name>
<evidence type="ECO:0000259" key="3">
    <source>
        <dbReference type="Pfam" id="PF13359"/>
    </source>
</evidence>
<dbReference type="InterPro" id="IPR027806">
    <property type="entry name" value="HARBI1_dom"/>
</dbReference>
<dbReference type="Proteomes" id="UP000663829">
    <property type="component" value="Unassembled WGS sequence"/>
</dbReference>
<dbReference type="EMBL" id="CAJOBC010099055">
    <property type="protein sequence ID" value="CAF4458240.1"/>
    <property type="molecule type" value="Genomic_DNA"/>
</dbReference>
<evidence type="ECO:0000313" key="6">
    <source>
        <dbReference type="Proteomes" id="UP000663829"/>
    </source>
</evidence>
<evidence type="ECO:0000256" key="1">
    <source>
        <dbReference type="ARBA" id="ARBA00001968"/>
    </source>
</evidence>
<dbReference type="EMBL" id="CAJNOQ010032957">
    <property type="protein sequence ID" value="CAF1587657.1"/>
    <property type="molecule type" value="Genomic_DNA"/>
</dbReference>
<evidence type="ECO:0000313" key="5">
    <source>
        <dbReference type="EMBL" id="CAF4458240.1"/>
    </source>
</evidence>
<accession>A0A815ZQ20</accession>
<evidence type="ECO:0000313" key="4">
    <source>
        <dbReference type="EMBL" id="CAF1587657.1"/>
    </source>
</evidence>
<proteinExistence type="predicted"/>
<reference evidence="4" key="1">
    <citation type="submission" date="2021-02" db="EMBL/GenBank/DDBJ databases">
        <authorList>
            <person name="Nowell W R."/>
        </authorList>
    </citation>
    <scope>NUCLEOTIDE SEQUENCE</scope>
</reference>
<dbReference type="GO" id="GO:0046872">
    <property type="term" value="F:metal ion binding"/>
    <property type="evidence" value="ECO:0007669"/>
    <property type="project" value="UniProtKB-KW"/>
</dbReference>
<gene>
    <name evidence="4" type="ORF">GPM918_LOCUS41533</name>
    <name evidence="5" type="ORF">SRO942_LOCUS42605</name>
</gene>
<dbReference type="Proteomes" id="UP000681722">
    <property type="component" value="Unassembled WGS sequence"/>
</dbReference>
<comment type="caution">
    <text evidence="4">The sequence shown here is derived from an EMBL/GenBank/DDBJ whole genome shotgun (WGS) entry which is preliminary data.</text>
</comment>
<feature type="domain" description="DDE Tnp4" evidence="3">
    <location>
        <begin position="2"/>
        <end position="137"/>
    </location>
</feature>
<keyword evidence="6" id="KW-1185">Reference proteome</keyword>